<evidence type="ECO:0000256" key="1">
    <source>
        <dbReference type="SAM" id="MobiDB-lite"/>
    </source>
</evidence>
<protein>
    <submittedName>
        <fullName evidence="2">Uncharacterized protein</fullName>
    </submittedName>
</protein>
<feature type="compositionally biased region" description="Polar residues" evidence="1">
    <location>
        <begin position="2102"/>
        <end position="2112"/>
    </location>
</feature>
<organism evidence="2 3">
    <name type="scientific">Phytophthora rubi</name>
    <dbReference type="NCBI Taxonomy" id="129364"/>
    <lineage>
        <taxon>Eukaryota</taxon>
        <taxon>Sar</taxon>
        <taxon>Stramenopiles</taxon>
        <taxon>Oomycota</taxon>
        <taxon>Peronosporomycetes</taxon>
        <taxon>Peronosporales</taxon>
        <taxon>Peronosporaceae</taxon>
        <taxon>Phytophthora</taxon>
    </lineage>
</organism>
<gene>
    <name evidence="2" type="ORF">PR001_g13168</name>
</gene>
<evidence type="ECO:0000313" key="2">
    <source>
        <dbReference type="EMBL" id="KAE9022316.1"/>
    </source>
</evidence>
<name>A0A6A3LST1_9STRA</name>
<feature type="region of interest" description="Disordered" evidence="1">
    <location>
        <begin position="2091"/>
        <end position="2128"/>
    </location>
</feature>
<dbReference type="PANTHER" id="PTHR31431">
    <property type="entry name" value="NUCLEOPORIN NUP188 HOMOLOG"/>
    <property type="match status" value="1"/>
</dbReference>
<accession>A0A6A3LST1</accession>
<dbReference type="GO" id="GO:0017056">
    <property type="term" value="F:structural constituent of nuclear pore"/>
    <property type="evidence" value="ECO:0007669"/>
    <property type="project" value="InterPro"/>
</dbReference>
<proteinExistence type="predicted"/>
<feature type="region of interest" description="Disordered" evidence="1">
    <location>
        <begin position="1528"/>
        <end position="1577"/>
    </location>
</feature>
<comment type="caution">
    <text evidence="2">The sequence shown here is derived from an EMBL/GenBank/DDBJ whole genome shotgun (WGS) entry which is preliminary data.</text>
</comment>
<dbReference type="GO" id="GO:0044611">
    <property type="term" value="C:nuclear pore inner ring"/>
    <property type="evidence" value="ECO:0007669"/>
    <property type="project" value="TreeGrafter"/>
</dbReference>
<reference evidence="2 3" key="1">
    <citation type="submission" date="2018-09" db="EMBL/GenBank/DDBJ databases">
        <title>Genomic investigation of the strawberry pathogen Phytophthora fragariae indicates pathogenicity is determined by transcriptional variation in three key races.</title>
        <authorList>
            <person name="Adams T.M."/>
            <person name="Armitage A.D."/>
            <person name="Sobczyk M.K."/>
            <person name="Bates H.J."/>
            <person name="Dunwell J.M."/>
            <person name="Nellist C.F."/>
            <person name="Harrison R.J."/>
        </authorList>
    </citation>
    <scope>NUCLEOTIDE SEQUENCE [LARGE SCALE GENOMIC DNA]</scope>
    <source>
        <strain evidence="2 3">SCRP249</strain>
    </source>
</reference>
<evidence type="ECO:0000313" key="3">
    <source>
        <dbReference type="Proteomes" id="UP000429607"/>
    </source>
</evidence>
<sequence length="2322" mass="257798">MVFRTQTIPSDSMARATAETPRSAAHVLSWLRRCRREELPVERVLDSVRSVAGVVPLGGRVGGSDGATPPATPRNSALTLFEAGKDADAGEESTTEQLDEKLWDLLLSSCQLPSSGDQQKLRKALETLQDAKDAKRLNIERRRLKFFAARRDFFAVRIELLRAARNPQHPNCQAAEEIVDELLKEGLREALLDEMHGRQFYQPPRFTGVGAAERKALVDWELQFLEEEALLRELLLLTLVASREKATLESAVKIAKTVHSWEVRVFEDVFTASTLALPVAQESARRLTQVGVLVALRLLHTAGAVQDHAALQQSTRTFFLTDLCAPDAVPSPVPGVLLLAWATLLGRQYREIAGYNRQSQETKELEAMLQQTLVAAEKQHSFHYLNALLRSLIFGNDYADSDNVGRQPFLQPLSLHAKTLWALPNVAASSGLCDGNVTKTQTQINPDSSSIYQHVVAAFLNEMLASLRYMENLEGAQQLHAMVKFVLPVLSNASVAQQTLGIDVEDSNMTDIVASGESAALRELLTKTRAFLPDSLLSCVQMSTALCCNYQDIASPVVLRQVFKYFSKPRAGLEGQVITRKGVRRHLPPSEYYCQITSETDRIQCTRSFAYEGDEARLIVPAETVGIVLRSGDEVQVEWLIDDEREGSNPPSVWDLLMQTADNFVAGLQSGSFADLHRTNTEDVNVLTSFFEFVVQLGRQHDGGQLVLTELKRRWGEARLRRWWFDHHLPSPELHVDQLLRQQVSLSMLLRASRENLVSWGIRDRYTREKIVANLGDIGGTASGSYPTSVGGNPPNSVTPVGVDGGVHMIRLLLGLLDGFLHASPGAAIDDRMDGESAWSRAHLHLVTTSFIALRTLLATPAGVDLLMSSSIGGGQEECVNLIVKSAKKLFELQERITGEYPVVLATQVIFMSVVRWFLAKEAETLANPAPSETEGYRAFVATERLWLVGAAEFGIEVLSTHESWKFISSCDRCEIAERCFRLLYVLVLPRKHVDERNDMISAFQVALHETLSTDMSLVMKLLRSSCAVLSSMEGHMGNWNSIAMTDNDEDDNASKGDCDGHFPLVYETEIDCAGVNLVRLESLVTTSLRFLALFVGKGTAFVNAQVARKIMLTPIDDGGPKKRKSLTIVTLCGGYLGYPVEKAPGIAYWSLQILQQAAIVLDYRLERESRDFSSMHSLVALFHGYQDLPLVRGMFSRLLRVSSPRHVALRKEVIEMLTLCLDHQPGFLALLLFGDDRKDDATANNAADAKTEEDPLPFVTLLERFFGASEQLLEQSSDLFCALLTFLVQVWEGAIHNGLGVHLKIMAAVRERSTLWPNVTRALKIHMPVESVEERGLLDMELAAATVQGRGDVESPSDAYTGRSSAYGYLARGLILQLVSYEWHNNASKHGDHPLVIVLESFRKEGLYAHWLRTFTRLDYSPAQLEQYAAIIRRGCTGNSPNSNILSDIPVGGISLYLDGLICDANTLKWQLSAGGDMKLQASSADVRALKLVQWSNLQAAYLHAQLFSLAKWKVFMELCSIQTGSAAESSDKSSESPTPRRLKRKESMISSPPRSSVMGEGAGNSSRMRLTGSASSASSSESVLASSRFSGDRTSFGMIQVLADVIKTRVAQHENQDEALDYFVLLHLHDLVRLFVSMLHHQLCLVVRKTRDPKLSQTRQRLDASSTDTNLKLNAETTLELLDVVEKTTSAVRDSMVQIAREVELVRLGGNGSNLSASSIELTAVPLIACLVTDFDKKVDAVTDGLYKSLFTAALLLLRHLIKINHQGHATVEDTEMESVGPPKSLLQVKLIAHCMNIITLCDNRPKPTATTQALFQLSWCLFQEVLDSFSSVDAPKPKLRMASTLQMNPFVKELEHDQKGMGALFHLLVQRFRPSSYSKEVAARQEEACQVLRGLTAVAWNPDDAELCQRVMLTCGSSSRLRLLSMLATQLLPLLQAQMEREEVTSNLRGYMLRTNGDMDEDQAEDKSLVRSVAHRMWCHVLDFVGGLLRLQAKSSVEFDEVDVWDFMSHAESLLLAAVQPLTYQRLTRAVVVEHKALLRFLSALSGTTSRRKHWRQAFPTNVVVLMEQSRQLLRRACVLLGSSSTEISRRRKERTQKGKSPNSKSVTGMSLIPKSPRSPRSPSAFSYAHQTLLHDHLQAVQSVEKRNLTEFHRGMEIELVDIVRLASLLLTKWTSSLTDRDVNLVVNGVRYVDEEQLVPLLAYLPPSEARSMNSNLGLGHLSLAMDFMLDQLLVDEEDTQPKEAKSIAVLANGIDTCALLFLKTYLLYTEQYELGKRDREELSHFVRQFNARLSGDQSGATVGIDAELLGHIGKVIAG</sequence>
<dbReference type="PANTHER" id="PTHR31431:SF1">
    <property type="entry name" value="NUCLEOPORIN NUP188"/>
    <property type="match status" value="1"/>
</dbReference>
<dbReference type="InterPro" id="IPR044840">
    <property type="entry name" value="Nup188"/>
</dbReference>
<dbReference type="GO" id="GO:0006405">
    <property type="term" value="P:RNA export from nucleus"/>
    <property type="evidence" value="ECO:0007669"/>
    <property type="project" value="TreeGrafter"/>
</dbReference>
<dbReference type="Proteomes" id="UP000429607">
    <property type="component" value="Unassembled WGS sequence"/>
</dbReference>
<dbReference type="EMBL" id="QXFV01000887">
    <property type="protein sequence ID" value="KAE9022316.1"/>
    <property type="molecule type" value="Genomic_DNA"/>
</dbReference>
<feature type="compositionally biased region" description="Low complexity" evidence="1">
    <location>
        <begin position="2117"/>
        <end position="2127"/>
    </location>
</feature>
<dbReference type="GO" id="GO:0006606">
    <property type="term" value="P:protein import into nucleus"/>
    <property type="evidence" value="ECO:0007669"/>
    <property type="project" value="TreeGrafter"/>
</dbReference>